<comment type="caution">
    <text evidence="2">The sequence shown here is derived from an EMBL/GenBank/DDBJ whole genome shotgun (WGS) entry which is preliminary data.</text>
</comment>
<protein>
    <recommendedName>
        <fullName evidence="4">Transmembrane protein</fullName>
    </recommendedName>
</protein>
<dbReference type="EMBL" id="JAMXHT010000006">
    <property type="protein sequence ID" value="MCO5399737.1"/>
    <property type="molecule type" value="Genomic_DNA"/>
</dbReference>
<gene>
    <name evidence="2" type="ORF">NG900_16180</name>
</gene>
<name>A0ABT1ANR7_9RALS</name>
<evidence type="ECO:0000256" key="1">
    <source>
        <dbReference type="SAM" id="Phobius"/>
    </source>
</evidence>
<keyword evidence="1" id="KW-0812">Transmembrane</keyword>
<evidence type="ECO:0000313" key="3">
    <source>
        <dbReference type="Proteomes" id="UP001162811"/>
    </source>
</evidence>
<organism evidence="2 3">
    <name type="scientific">Ralstonia soli</name>
    <dbReference type="NCBI Taxonomy" id="2953896"/>
    <lineage>
        <taxon>Bacteria</taxon>
        <taxon>Pseudomonadati</taxon>
        <taxon>Pseudomonadota</taxon>
        <taxon>Betaproteobacteria</taxon>
        <taxon>Burkholderiales</taxon>
        <taxon>Burkholderiaceae</taxon>
        <taxon>Ralstonia</taxon>
    </lineage>
</organism>
<feature type="transmembrane region" description="Helical" evidence="1">
    <location>
        <begin position="12"/>
        <end position="33"/>
    </location>
</feature>
<dbReference type="RefSeq" id="WP_252682309.1">
    <property type="nucleotide sequence ID" value="NZ_JAMXHT010000006.1"/>
</dbReference>
<feature type="transmembrane region" description="Helical" evidence="1">
    <location>
        <begin position="54"/>
        <end position="77"/>
    </location>
</feature>
<proteinExistence type="predicted"/>
<dbReference type="Proteomes" id="UP001162811">
    <property type="component" value="Unassembled WGS sequence"/>
</dbReference>
<accession>A0ABT1ANR7</accession>
<keyword evidence="3" id="KW-1185">Reference proteome</keyword>
<sequence length="83" mass="8868">MLAMNSIQSQGLMVAACLIGCAVFATTLCVKVLPSPAESLLASEQSDLKRNNRLMLGWVSLACVSIVVGHLIVYYMLGPRPVC</sequence>
<keyword evidence="1" id="KW-1133">Transmembrane helix</keyword>
<evidence type="ECO:0008006" key="4">
    <source>
        <dbReference type="Google" id="ProtNLM"/>
    </source>
</evidence>
<reference evidence="2" key="2">
    <citation type="journal article" date="2023" name="Front. Microbiol.">
        <title>Ralstonia chuxiongensis sp. nov., Ralstonia mojiangensis sp. nov., and Ralstonia soli sp. nov., isolated from tobacco fields, are three novel species in the family Burkholderiaceae.</title>
        <authorList>
            <person name="Lu C.H."/>
            <person name="Zhang Y.Y."/>
            <person name="Jiang N."/>
            <person name="Chen W."/>
            <person name="Shao X."/>
            <person name="Zhao Z.M."/>
            <person name="Lu W.L."/>
            <person name="Hu X."/>
            <person name="Xi Y.X."/>
            <person name="Zou S.Y."/>
            <person name="Wei Q.J."/>
            <person name="Lin Z.L."/>
            <person name="Gong L."/>
            <person name="Gai X.T."/>
            <person name="Zhang L.Q."/>
            <person name="Li J.Y."/>
            <person name="Jin Y."/>
            <person name="Xia Z.Y."/>
        </authorList>
    </citation>
    <scope>NUCLEOTIDE SEQUENCE</scope>
    <source>
        <strain evidence="2">21MJYT02-11</strain>
    </source>
</reference>
<keyword evidence="1" id="KW-0472">Membrane</keyword>
<reference evidence="2" key="1">
    <citation type="submission" date="2022-06" db="EMBL/GenBank/DDBJ databases">
        <authorList>
            <person name="Lu C.-H."/>
        </authorList>
    </citation>
    <scope>NUCLEOTIDE SEQUENCE</scope>
    <source>
        <strain evidence="2">21MJYT02-11</strain>
    </source>
</reference>
<evidence type="ECO:0000313" key="2">
    <source>
        <dbReference type="EMBL" id="MCO5399737.1"/>
    </source>
</evidence>